<dbReference type="PANTHER" id="PTHR12897">
    <property type="entry name" value="COLON CANCER-ASSOCIATED PROTEIN MIC1"/>
    <property type="match status" value="1"/>
</dbReference>
<feature type="domain" description="Mic1" evidence="1">
    <location>
        <begin position="390"/>
        <end position="625"/>
    </location>
</feature>
<evidence type="ECO:0000313" key="3">
    <source>
        <dbReference type="EMBL" id="UYV72699.1"/>
    </source>
</evidence>
<evidence type="ECO:0000259" key="1">
    <source>
        <dbReference type="Pfam" id="PF07035"/>
    </source>
</evidence>
<gene>
    <name evidence="3" type="ORF">LAZ67_10000344</name>
</gene>
<evidence type="ECO:0000313" key="4">
    <source>
        <dbReference type="Proteomes" id="UP001235939"/>
    </source>
</evidence>
<protein>
    <submittedName>
        <fullName evidence="3">C18orf8</fullName>
    </submittedName>
</protein>
<feature type="domain" description="Regulator of MON1-CCZ1 complex N-terminal" evidence="2">
    <location>
        <begin position="31"/>
        <end position="150"/>
    </location>
</feature>
<dbReference type="Pfam" id="PF21029">
    <property type="entry name" value="RMC1_N"/>
    <property type="match status" value="1"/>
</dbReference>
<proteinExistence type="predicted"/>
<dbReference type="InterPro" id="IPR009755">
    <property type="entry name" value="RMC1_C"/>
</dbReference>
<dbReference type="Pfam" id="PF07035">
    <property type="entry name" value="RMC1_C"/>
    <property type="match status" value="1"/>
</dbReference>
<organism evidence="3 4">
    <name type="scientific">Cordylochernes scorpioides</name>
    <dbReference type="NCBI Taxonomy" id="51811"/>
    <lineage>
        <taxon>Eukaryota</taxon>
        <taxon>Metazoa</taxon>
        <taxon>Ecdysozoa</taxon>
        <taxon>Arthropoda</taxon>
        <taxon>Chelicerata</taxon>
        <taxon>Arachnida</taxon>
        <taxon>Pseudoscorpiones</taxon>
        <taxon>Cheliferoidea</taxon>
        <taxon>Chernetidae</taxon>
        <taxon>Cordylochernes</taxon>
    </lineage>
</organism>
<dbReference type="PANTHER" id="PTHR12897:SF4">
    <property type="entry name" value="REGULATOR OF MON1-CCZ1 COMPLEX"/>
    <property type="match status" value="1"/>
</dbReference>
<sequence length="657" mass="75336">MAISTNSSDDYILELNSNPVKFEPATQITSVFYDNANRQVFSVRSGGAMGVVVKCPDNKPNIHFLMEDKGQVMELKFSPDCKILGIQRCQKSVEFVNYSNGQLDTLEYSQTCKGKNYNIIGFVWTYFNEVVLVTDHGLELYQVYPEKKVLKPIKTCTLPINWYTFHSETKLILLSTGPLCNIMHPVQFKHGNLVRQSKFEIDLPINPKQQNPPKLSLSSRDVFLAVIYGRMRVVVLKHQLRVVGRTEIVVYTLYKDSLPHKTNILRLNCHGKFGIHFLDNLIVVHHQSLQTSLIFDIKIPSETDGYVSYHLPLIQTTIKPYTLHIEILPPQIEAPATRQLDLYSPNWVFFSPEIVVDPSIGYLWGLQLHLEPMVNLIKDKSLLIDFLVQRQNSKKVILQVCREIFVSQSEDALEILSKIFDKLSLICKQHIQSESLQSTGASQNSRPPVIIDQSELYTDVFSVFEEETLPCHYVVSILLEYIRALALAPATDPSLYLPDAHQHPNSNHKFDQLHQFLQYHIFSDSKMLACFLLSLQKVYPPSYQLGIDMLLRLDKSNEEVIDFLLSQNQILQALQFIRTIGNVDTVSPRKFLDIAKKTNDSALFFSVFRFFQQRNLRLRGSKNFEPGEHCETYVKHFESLFGVTLETKSSRANTKPS</sequence>
<keyword evidence="4" id="KW-1185">Reference proteome</keyword>
<reference evidence="3 4" key="1">
    <citation type="submission" date="2022-01" db="EMBL/GenBank/DDBJ databases">
        <title>A chromosomal length assembly of Cordylochernes scorpioides.</title>
        <authorList>
            <person name="Zeh D."/>
            <person name="Zeh J."/>
        </authorList>
    </citation>
    <scope>NUCLEOTIDE SEQUENCE [LARGE SCALE GENOMIC DNA]</scope>
    <source>
        <strain evidence="3">IN4F17</strain>
        <tissue evidence="3">Whole Body</tissue>
    </source>
</reference>
<dbReference type="EMBL" id="CP092872">
    <property type="protein sequence ID" value="UYV72699.1"/>
    <property type="molecule type" value="Genomic_DNA"/>
</dbReference>
<name>A0ABY6KVN1_9ARAC</name>
<evidence type="ECO:0000259" key="2">
    <source>
        <dbReference type="Pfam" id="PF21029"/>
    </source>
</evidence>
<dbReference type="InterPro" id="IPR040371">
    <property type="entry name" value="RMC1"/>
</dbReference>
<accession>A0ABY6KVN1</accession>
<dbReference type="Proteomes" id="UP001235939">
    <property type="component" value="Chromosome 10"/>
</dbReference>
<dbReference type="InterPro" id="IPR049040">
    <property type="entry name" value="RMC1_N"/>
</dbReference>